<comment type="caution">
    <text evidence="1">The sequence shown here is derived from an EMBL/GenBank/DDBJ whole genome shotgun (WGS) entry which is preliminary data.</text>
</comment>
<sequence>MVTYMNDVKRTTQTSQFVKPRCPGKPHGKLTALLAISLGVVVAVQAGHLGHGVVPAYVATQQLYVSNAAVSLVTRVYIKGLPDAVGAPEDATRSFAYKPQPYAFGYEIKDAWGNTQHRHEVGDEYNTKRGSYGFTDAHGIYRRVEYVADGHGFRAIIKTNEPGTKTHHPAHALYHSNAPQHVVHQGHHHKEQLEVPIYVDQAPHHTVIVAPVEHEHHGYH</sequence>
<gene>
    <name evidence="1" type="ORF">HPB50_026337</name>
</gene>
<proteinExistence type="predicted"/>
<name>A0ACB7T030_HYAAI</name>
<evidence type="ECO:0000313" key="2">
    <source>
        <dbReference type="Proteomes" id="UP000821845"/>
    </source>
</evidence>
<reference evidence="1" key="1">
    <citation type="submission" date="2020-05" db="EMBL/GenBank/DDBJ databases">
        <title>Large-scale comparative analyses of tick genomes elucidate their genetic diversity and vector capacities.</title>
        <authorList>
            <person name="Jia N."/>
            <person name="Wang J."/>
            <person name="Shi W."/>
            <person name="Du L."/>
            <person name="Sun Y."/>
            <person name="Zhan W."/>
            <person name="Jiang J."/>
            <person name="Wang Q."/>
            <person name="Zhang B."/>
            <person name="Ji P."/>
            <person name="Sakyi L.B."/>
            <person name="Cui X."/>
            <person name="Yuan T."/>
            <person name="Jiang B."/>
            <person name="Yang W."/>
            <person name="Lam T.T.-Y."/>
            <person name="Chang Q."/>
            <person name="Ding S."/>
            <person name="Wang X."/>
            <person name="Zhu J."/>
            <person name="Ruan X."/>
            <person name="Zhao L."/>
            <person name="Wei J."/>
            <person name="Que T."/>
            <person name="Du C."/>
            <person name="Cheng J."/>
            <person name="Dai P."/>
            <person name="Han X."/>
            <person name="Huang E."/>
            <person name="Gao Y."/>
            <person name="Liu J."/>
            <person name="Shao H."/>
            <person name="Ye R."/>
            <person name="Li L."/>
            <person name="Wei W."/>
            <person name="Wang X."/>
            <person name="Wang C."/>
            <person name="Yang T."/>
            <person name="Huo Q."/>
            <person name="Li W."/>
            <person name="Guo W."/>
            <person name="Chen H."/>
            <person name="Zhou L."/>
            <person name="Ni X."/>
            <person name="Tian J."/>
            <person name="Zhou Y."/>
            <person name="Sheng Y."/>
            <person name="Liu T."/>
            <person name="Pan Y."/>
            <person name="Xia L."/>
            <person name="Li J."/>
            <person name="Zhao F."/>
            <person name="Cao W."/>
        </authorList>
    </citation>
    <scope>NUCLEOTIDE SEQUENCE</scope>
    <source>
        <strain evidence="1">Hyas-2018</strain>
    </source>
</reference>
<accession>A0ACB7T030</accession>
<dbReference type="EMBL" id="CM023482">
    <property type="protein sequence ID" value="KAH6940215.1"/>
    <property type="molecule type" value="Genomic_DNA"/>
</dbReference>
<organism evidence="1 2">
    <name type="scientific">Hyalomma asiaticum</name>
    <name type="common">Tick</name>
    <dbReference type="NCBI Taxonomy" id="266040"/>
    <lineage>
        <taxon>Eukaryota</taxon>
        <taxon>Metazoa</taxon>
        <taxon>Ecdysozoa</taxon>
        <taxon>Arthropoda</taxon>
        <taxon>Chelicerata</taxon>
        <taxon>Arachnida</taxon>
        <taxon>Acari</taxon>
        <taxon>Parasitiformes</taxon>
        <taxon>Ixodida</taxon>
        <taxon>Ixodoidea</taxon>
        <taxon>Ixodidae</taxon>
        <taxon>Hyalomminae</taxon>
        <taxon>Hyalomma</taxon>
    </lineage>
</organism>
<keyword evidence="2" id="KW-1185">Reference proteome</keyword>
<dbReference type="Proteomes" id="UP000821845">
    <property type="component" value="Chromosome 2"/>
</dbReference>
<protein>
    <submittedName>
        <fullName evidence="1">Uncharacterized protein</fullName>
    </submittedName>
</protein>
<evidence type="ECO:0000313" key="1">
    <source>
        <dbReference type="EMBL" id="KAH6940215.1"/>
    </source>
</evidence>